<evidence type="ECO:0000313" key="2">
    <source>
        <dbReference type="EMBL" id="RIA93163.1"/>
    </source>
</evidence>
<evidence type="ECO:0000313" key="3">
    <source>
        <dbReference type="Proteomes" id="UP000265703"/>
    </source>
</evidence>
<proteinExistence type="predicted"/>
<name>A0A397T4S2_9GLOM</name>
<sequence>MQNHFAKIFLLGLVARFSRPALCTLQPRVFFHYSRSLEKRASDVEAESFGLPSRASRFTLKHMDLLKLSFKEASAEKDVISEVKTTNIPDQYVIPHVTSEVLCNPKFDVLKFGCISDPEVQTFITKLHETMMNRTKKIDRDETLTDTLVDDLLRAVKLNAFPLMIRNEPEYEVYVMNDVLVTAKPEFIIRFRDNAIFAVEVNKHLDIIRPGSGFGEAQLAIEMLASGSENMRPFFRTKEYYRDQTIFTVRVISTYVTFYKAVIPAEYWKELDQGLPKVHSVEIQRWPAENILGGGLDLAEPDARESVLTSLIKIRQFILPQKYLEKASSEQTS</sequence>
<organism evidence="2 3">
    <name type="scientific">Glomus cerebriforme</name>
    <dbReference type="NCBI Taxonomy" id="658196"/>
    <lineage>
        <taxon>Eukaryota</taxon>
        <taxon>Fungi</taxon>
        <taxon>Fungi incertae sedis</taxon>
        <taxon>Mucoromycota</taxon>
        <taxon>Glomeromycotina</taxon>
        <taxon>Glomeromycetes</taxon>
        <taxon>Glomerales</taxon>
        <taxon>Glomeraceae</taxon>
        <taxon>Glomus</taxon>
    </lineage>
</organism>
<accession>A0A397T4S2</accession>
<dbReference type="EMBL" id="QKYT01000110">
    <property type="protein sequence ID" value="RIA93163.1"/>
    <property type="molecule type" value="Genomic_DNA"/>
</dbReference>
<feature type="chain" id="PRO_5017309441" evidence="1">
    <location>
        <begin position="24"/>
        <end position="333"/>
    </location>
</feature>
<evidence type="ECO:0000256" key="1">
    <source>
        <dbReference type="SAM" id="SignalP"/>
    </source>
</evidence>
<dbReference type="AlphaFoldDB" id="A0A397T4S2"/>
<feature type="signal peptide" evidence="1">
    <location>
        <begin position="1"/>
        <end position="23"/>
    </location>
</feature>
<keyword evidence="1" id="KW-0732">Signal</keyword>
<comment type="caution">
    <text evidence="2">The sequence shown here is derived from an EMBL/GenBank/DDBJ whole genome shotgun (WGS) entry which is preliminary data.</text>
</comment>
<dbReference type="OrthoDB" id="2408098at2759"/>
<reference evidence="2 3" key="1">
    <citation type="submission" date="2018-06" db="EMBL/GenBank/DDBJ databases">
        <title>Comparative genomics reveals the genomic features of Rhizophagus irregularis, R. cerebriforme, R. diaphanum and Gigaspora rosea, and their symbiotic lifestyle signature.</title>
        <authorList>
            <person name="Morin E."/>
            <person name="San Clemente H."/>
            <person name="Chen E.C.H."/>
            <person name="De La Providencia I."/>
            <person name="Hainaut M."/>
            <person name="Kuo A."/>
            <person name="Kohler A."/>
            <person name="Murat C."/>
            <person name="Tang N."/>
            <person name="Roy S."/>
            <person name="Loubradou J."/>
            <person name="Henrissat B."/>
            <person name="Grigoriev I.V."/>
            <person name="Corradi N."/>
            <person name="Roux C."/>
            <person name="Martin F.M."/>
        </authorList>
    </citation>
    <scope>NUCLEOTIDE SEQUENCE [LARGE SCALE GENOMIC DNA]</scope>
    <source>
        <strain evidence="2 3">DAOM 227022</strain>
    </source>
</reference>
<keyword evidence="3" id="KW-1185">Reference proteome</keyword>
<protein>
    <submittedName>
        <fullName evidence="2">Uncharacterized protein</fullName>
    </submittedName>
</protein>
<gene>
    <name evidence="2" type="ORF">C1645_735797</name>
</gene>
<dbReference type="Proteomes" id="UP000265703">
    <property type="component" value="Unassembled WGS sequence"/>
</dbReference>